<organism evidence="2">
    <name type="scientific">uncultured Dysgonomonas sp</name>
    <dbReference type="NCBI Taxonomy" id="206096"/>
    <lineage>
        <taxon>Bacteria</taxon>
        <taxon>Pseudomonadati</taxon>
        <taxon>Bacteroidota</taxon>
        <taxon>Bacteroidia</taxon>
        <taxon>Bacteroidales</taxon>
        <taxon>Dysgonomonadaceae</taxon>
        <taxon>Dysgonomonas</taxon>
        <taxon>environmental samples</taxon>
    </lineage>
</organism>
<dbReference type="AlphaFoldDB" id="A0A212JJ19"/>
<evidence type="ECO:0000313" key="2">
    <source>
        <dbReference type="EMBL" id="SBV99422.1"/>
    </source>
</evidence>
<protein>
    <recommendedName>
        <fullName evidence="1">Putative zinc ribbon domain-containing protein</fullName>
    </recommendedName>
</protein>
<reference evidence="2" key="1">
    <citation type="submission" date="2016-04" db="EMBL/GenBank/DDBJ databases">
        <authorList>
            <person name="Evans L.H."/>
            <person name="Alamgir A."/>
            <person name="Owens N."/>
            <person name="Weber N.D."/>
            <person name="Virtaneva K."/>
            <person name="Barbian K."/>
            <person name="Babar A."/>
            <person name="Rosenke K."/>
        </authorList>
    </citation>
    <scope>NUCLEOTIDE SEQUENCE</scope>
    <source>
        <strain evidence="2">86-2</strain>
    </source>
</reference>
<accession>A0A212JJ19</accession>
<proteinExistence type="predicted"/>
<gene>
    <name evidence="2" type="ORF">KL86DYS2_11653</name>
</gene>
<evidence type="ECO:0000259" key="1">
    <source>
        <dbReference type="Pfam" id="PF12674"/>
    </source>
</evidence>
<dbReference type="RefSeq" id="WP_296949022.1">
    <property type="nucleotide sequence ID" value="NZ_LT599021.1"/>
</dbReference>
<sequence>MDQKFCQSCGMPLNVNEDFGNSADNSKNEDYCRYCFTDGKFTEDFTMDEMIVHCAHFVDEFNKDSEQKMTKEQAIEQMKMYFPKLKRWAQA</sequence>
<feature type="domain" description="Putative zinc ribbon" evidence="1">
    <location>
        <begin position="5"/>
        <end position="88"/>
    </location>
</feature>
<dbReference type="Pfam" id="PF12674">
    <property type="entry name" value="Zn_ribbon_2"/>
    <property type="match status" value="1"/>
</dbReference>
<name>A0A212JJ19_9BACT</name>
<dbReference type="InterPro" id="IPR025868">
    <property type="entry name" value="Zn_ribbon_dom_put"/>
</dbReference>
<dbReference type="EMBL" id="FLUL01000001">
    <property type="protein sequence ID" value="SBV99422.1"/>
    <property type="molecule type" value="Genomic_DNA"/>
</dbReference>